<evidence type="ECO:0000313" key="2">
    <source>
        <dbReference type="EMBL" id="GGH90935.1"/>
    </source>
</evidence>
<dbReference type="Proteomes" id="UP000637774">
    <property type="component" value="Unassembled WGS sequence"/>
</dbReference>
<organism evidence="2 3">
    <name type="scientific">Hymenobacter frigidus</name>
    <dbReference type="NCBI Taxonomy" id="1524095"/>
    <lineage>
        <taxon>Bacteria</taxon>
        <taxon>Pseudomonadati</taxon>
        <taxon>Bacteroidota</taxon>
        <taxon>Cytophagia</taxon>
        <taxon>Cytophagales</taxon>
        <taxon>Hymenobacteraceae</taxon>
        <taxon>Hymenobacter</taxon>
    </lineage>
</organism>
<feature type="compositionally biased region" description="Basic residues" evidence="1">
    <location>
        <begin position="79"/>
        <end position="92"/>
    </location>
</feature>
<proteinExistence type="predicted"/>
<sequence>MDGAEGFFRYSGLPPQPNAADTPWVRYAPVETALYPLLTRGTGAPYRVLRPFDVRAYDFLRERRRGVPPNRSRTAVPSVRKKGSLHLRLPRP</sequence>
<evidence type="ECO:0000256" key="1">
    <source>
        <dbReference type="SAM" id="MobiDB-lite"/>
    </source>
</evidence>
<reference evidence="3" key="1">
    <citation type="journal article" date="2019" name="Int. J. Syst. Evol. Microbiol.">
        <title>The Global Catalogue of Microorganisms (GCM) 10K type strain sequencing project: providing services to taxonomists for standard genome sequencing and annotation.</title>
        <authorList>
            <consortium name="The Broad Institute Genomics Platform"/>
            <consortium name="The Broad Institute Genome Sequencing Center for Infectious Disease"/>
            <person name="Wu L."/>
            <person name="Ma J."/>
        </authorList>
    </citation>
    <scope>NUCLEOTIDE SEQUENCE [LARGE SCALE GENOMIC DNA]</scope>
    <source>
        <strain evidence="3">CGMCC 1.14966</strain>
    </source>
</reference>
<comment type="caution">
    <text evidence="2">The sequence shown here is derived from an EMBL/GenBank/DDBJ whole genome shotgun (WGS) entry which is preliminary data.</text>
</comment>
<dbReference type="EMBL" id="BMGY01000061">
    <property type="protein sequence ID" value="GGH90935.1"/>
    <property type="molecule type" value="Genomic_DNA"/>
</dbReference>
<protein>
    <submittedName>
        <fullName evidence="2">Uncharacterized protein</fullName>
    </submittedName>
</protein>
<name>A0ABQ2AG68_9BACT</name>
<accession>A0ABQ2AG68</accession>
<feature type="region of interest" description="Disordered" evidence="1">
    <location>
        <begin position="64"/>
        <end position="92"/>
    </location>
</feature>
<evidence type="ECO:0000313" key="3">
    <source>
        <dbReference type="Proteomes" id="UP000637774"/>
    </source>
</evidence>
<keyword evidence="3" id="KW-1185">Reference proteome</keyword>
<gene>
    <name evidence="2" type="ORF">GCM10011495_37910</name>
</gene>